<evidence type="ECO:0000313" key="4">
    <source>
        <dbReference type="Proteomes" id="UP000007110"/>
    </source>
</evidence>
<evidence type="ECO:0000256" key="2">
    <source>
        <dbReference type="SAM" id="Phobius"/>
    </source>
</evidence>
<evidence type="ECO:0000313" key="3">
    <source>
        <dbReference type="EnsemblMetazoa" id="XP_030830564"/>
    </source>
</evidence>
<dbReference type="AlphaFoldDB" id="A0A7M7N5Z8"/>
<accession>A0A7M7N5Z8</accession>
<evidence type="ECO:0008006" key="5">
    <source>
        <dbReference type="Google" id="ProtNLM"/>
    </source>
</evidence>
<name>A0A7M7N5Z8_STRPU</name>
<dbReference type="OrthoDB" id="10633544at2759"/>
<reference evidence="3" key="2">
    <citation type="submission" date="2021-01" db="UniProtKB">
        <authorList>
            <consortium name="EnsemblMetazoa"/>
        </authorList>
    </citation>
    <scope>IDENTIFICATION</scope>
</reference>
<dbReference type="RefSeq" id="XP_030830564.1">
    <property type="nucleotide sequence ID" value="XM_030974704.1"/>
</dbReference>
<keyword evidence="2" id="KW-0812">Transmembrane</keyword>
<feature type="region of interest" description="Disordered" evidence="1">
    <location>
        <begin position="130"/>
        <end position="157"/>
    </location>
</feature>
<dbReference type="InParanoid" id="A0A7M7N5Z8"/>
<evidence type="ECO:0000256" key="1">
    <source>
        <dbReference type="SAM" id="MobiDB-lite"/>
    </source>
</evidence>
<organism evidence="3 4">
    <name type="scientific">Strongylocentrotus purpuratus</name>
    <name type="common">Purple sea urchin</name>
    <dbReference type="NCBI Taxonomy" id="7668"/>
    <lineage>
        <taxon>Eukaryota</taxon>
        <taxon>Metazoa</taxon>
        <taxon>Echinodermata</taxon>
        <taxon>Eleutherozoa</taxon>
        <taxon>Echinozoa</taxon>
        <taxon>Echinoidea</taxon>
        <taxon>Euechinoidea</taxon>
        <taxon>Echinacea</taxon>
        <taxon>Camarodonta</taxon>
        <taxon>Echinidea</taxon>
        <taxon>Strongylocentrotidae</taxon>
        <taxon>Strongylocentrotus</taxon>
    </lineage>
</organism>
<proteinExistence type="predicted"/>
<feature type="transmembrane region" description="Helical" evidence="2">
    <location>
        <begin position="96"/>
        <end position="118"/>
    </location>
</feature>
<sequence length="294" mass="31682">MPNGFTLDCWMNNGQDAQSDPNPTQTETPLVHRITVMPENTETQKADDGLGHYKGVEGGAVDKEKMEIEGKNNTPLGSGKGGCCSRFMVFCLLYKLVVAIICLLIILVIVFFALYMVASCKLAKMSAPASTASTPSTAPTGVTTPMPGPTGVTSPTPMPGPTGVTSPTPMPGPTVLPTHGAIIQGIVETTENYTAALENDTSLAYTKFKNRFIAAVMCFYAHNDPVYLAYYEGMKVTDFEKKGKQAIVHFEVYFSQLDNDSSVPDAHTVLLDQVNTRLLSPFAIITGTIRKTEN</sequence>
<protein>
    <recommendedName>
        <fullName evidence="5">SEA domain-containing protein</fullName>
    </recommendedName>
</protein>
<dbReference type="Proteomes" id="UP000007110">
    <property type="component" value="Unassembled WGS sequence"/>
</dbReference>
<reference evidence="4" key="1">
    <citation type="submission" date="2015-02" db="EMBL/GenBank/DDBJ databases">
        <title>Genome sequencing for Strongylocentrotus purpuratus.</title>
        <authorList>
            <person name="Murali S."/>
            <person name="Liu Y."/>
            <person name="Vee V."/>
            <person name="English A."/>
            <person name="Wang M."/>
            <person name="Skinner E."/>
            <person name="Han Y."/>
            <person name="Muzny D.M."/>
            <person name="Worley K.C."/>
            <person name="Gibbs R.A."/>
        </authorList>
    </citation>
    <scope>NUCLEOTIDE SEQUENCE</scope>
</reference>
<dbReference type="EnsemblMetazoa" id="XM_030974704">
    <property type="protein sequence ID" value="XP_030830564"/>
    <property type="gene ID" value="LOC100891905"/>
</dbReference>
<dbReference type="GeneID" id="100891905"/>
<keyword evidence="2" id="KW-1133">Transmembrane helix</keyword>
<dbReference type="KEGG" id="spu:100891905"/>
<keyword evidence="2" id="KW-0472">Membrane</keyword>
<keyword evidence="4" id="KW-1185">Reference proteome</keyword>